<dbReference type="Proteomes" id="UP000601990">
    <property type="component" value="Unassembled WGS sequence"/>
</dbReference>
<gene>
    <name evidence="1" type="ORF">GO608_18635</name>
</gene>
<dbReference type="RefSeq" id="WP_169200519.1">
    <property type="nucleotide sequence ID" value="NZ_WTVH02000001.1"/>
</dbReference>
<keyword evidence="2" id="KW-1185">Reference proteome</keyword>
<reference evidence="1" key="1">
    <citation type="submission" date="2019-12" db="EMBL/GenBank/DDBJ databases">
        <title>Comparative genomics gives insights into the taxonomy of the Azoarcus-Aromatoleum group and reveals separate origins of nif in the plant-associated Azoarcus and non-plant-associated Aromatoleum sub-groups.</title>
        <authorList>
            <person name="Lafos M."/>
            <person name="Maluk M."/>
            <person name="Batista M."/>
            <person name="Junghare M."/>
            <person name="Carmona M."/>
            <person name="Faoro H."/>
            <person name="Cruz L.M."/>
            <person name="Battistoni F."/>
            <person name="De Souza E."/>
            <person name="Pedrosa F."/>
            <person name="Chen W.-M."/>
            <person name="Poole P.S."/>
            <person name="Dixon R.A."/>
            <person name="James E.K."/>
        </authorList>
    </citation>
    <scope>NUCLEOTIDE SEQUENCE</scope>
    <source>
        <strain evidence="1">U120</strain>
    </source>
</reference>
<dbReference type="EMBL" id="WTVH01000063">
    <property type="protein sequence ID" value="NMF95325.1"/>
    <property type="molecule type" value="Genomic_DNA"/>
</dbReference>
<name>A0ABX1N7Q6_9RHOO</name>
<proteinExistence type="predicted"/>
<organism evidence="1 2">
    <name type="scientific">Aromatoleum buckelii</name>
    <dbReference type="NCBI Taxonomy" id="200254"/>
    <lineage>
        <taxon>Bacteria</taxon>
        <taxon>Pseudomonadati</taxon>
        <taxon>Pseudomonadota</taxon>
        <taxon>Betaproteobacteria</taxon>
        <taxon>Rhodocyclales</taxon>
        <taxon>Rhodocyclaceae</taxon>
        <taxon>Aromatoleum</taxon>
    </lineage>
</organism>
<protein>
    <submittedName>
        <fullName evidence="1">Uncharacterized protein</fullName>
    </submittedName>
</protein>
<comment type="caution">
    <text evidence="1">The sequence shown here is derived from an EMBL/GenBank/DDBJ whole genome shotgun (WGS) entry which is preliminary data.</text>
</comment>
<sequence length="137" mass="15231">MKRLARGAALERMLGDVVRQGFARVDPELLREVAERLWYAGEVPNLADVPANLRPDAGYLVDRLARFNVLPKERKLRLLSAIRQFQPSSPVPKAEAAGCKDPLAVAWGASMDLTSRLGELMPYQTRQYALDRTKAAA</sequence>
<evidence type="ECO:0000313" key="1">
    <source>
        <dbReference type="EMBL" id="NMF95325.1"/>
    </source>
</evidence>
<evidence type="ECO:0000313" key="2">
    <source>
        <dbReference type="Proteomes" id="UP000601990"/>
    </source>
</evidence>
<accession>A0ABX1N7Q6</accession>